<organism evidence="10 11">
    <name type="scientific">Donghicola eburneus</name>
    <dbReference type="NCBI Taxonomy" id="393278"/>
    <lineage>
        <taxon>Bacteria</taxon>
        <taxon>Pseudomonadati</taxon>
        <taxon>Pseudomonadota</taxon>
        <taxon>Alphaproteobacteria</taxon>
        <taxon>Rhodobacterales</taxon>
        <taxon>Roseobacteraceae</taxon>
        <taxon>Donghicola</taxon>
    </lineage>
</organism>
<reference evidence="11" key="1">
    <citation type="submission" date="2016-09" db="EMBL/GenBank/DDBJ databases">
        <authorList>
            <person name="Wibberg D."/>
        </authorList>
    </citation>
    <scope>NUCLEOTIDE SEQUENCE [LARGE SCALE GENOMIC DNA]</scope>
</reference>
<evidence type="ECO:0000256" key="4">
    <source>
        <dbReference type="ARBA" id="ARBA00022692"/>
    </source>
</evidence>
<evidence type="ECO:0000256" key="7">
    <source>
        <dbReference type="PROSITE-ProRule" id="PRU00473"/>
    </source>
</evidence>
<keyword evidence="6 7" id="KW-0472">Membrane</keyword>
<evidence type="ECO:0000313" key="11">
    <source>
        <dbReference type="Proteomes" id="UP000184085"/>
    </source>
</evidence>
<gene>
    <name evidence="10" type="ORF">KARMA_3677</name>
</gene>
<keyword evidence="11" id="KW-1185">Reference proteome</keyword>
<dbReference type="InterPro" id="IPR036737">
    <property type="entry name" value="OmpA-like_sf"/>
</dbReference>
<comment type="similarity">
    <text evidence="2">Belongs to the MotB family.</text>
</comment>
<name>A0A1M4N5V0_9RHOB</name>
<proteinExistence type="inferred from homology"/>
<evidence type="ECO:0000256" key="6">
    <source>
        <dbReference type="ARBA" id="ARBA00023136"/>
    </source>
</evidence>
<evidence type="ECO:0000256" key="5">
    <source>
        <dbReference type="ARBA" id="ARBA00022989"/>
    </source>
</evidence>
<dbReference type="EMBL" id="FMJB01000064">
    <property type="protein sequence ID" value="SCM69438.1"/>
    <property type="molecule type" value="Genomic_DNA"/>
</dbReference>
<dbReference type="SUPFAM" id="SSF103088">
    <property type="entry name" value="OmpA-like"/>
    <property type="match status" value="1"/>
</dbReference>
<evidence type="ECO:0000256" key="1">
    <source>
        <dbReference type="ARBA" id="ARBA00004162"/>
    </source>
</evidence>
<feature type="domain" description="OmpA-like" evidence="9">
    <location>
        <begin position="145"/>
        <end position="263"/>
    </location>
</feature>
<keyword evidence="3" id="KW-1003">Cell membrane</keyword>
<evidence type="ECO:0000256" key="3">
    <source>
        <dbReference type="ARBA" id="ARBA00022475"/>
    </source>
</evidence>
<evidence type="ECO:0000256" key="8">
    <source>
        <dbReference type="SAM" id="Phobius"/>
    </source>
</evidence>
<dbReference type="PANTHER" id="PTHR30329:SF21">
    <property type="entry name" value="LIPOPROTEIN YIAD-RELATED"/>
    <property type="match status" value="1"/>
</dbReference>
<comment type="subcellular location">
    <subcellularLocation>
        <location evidence="1">Cell membrane</location>
        <topology evidence="1">Single-pass membrane protein</topology>
    </subcellularLocation>
</comment>
<accession>A0A1M4N5V0</accession>
<dbReference type="InterPro" id="IPR050330">
    <property type="entry name" value="Bact_OuterMem_StrucFunc"/>
</dbReference>
<dbReference type="Pfam" id="PF13677">
    <property type="entry name" value="MotB_plug"/>
    <property type="match status" value="1"/>
</dbReference>
<dbReference type="Pfam" id="PF00691">
    <property type="entry name" value="OmpA"/>
    <property type="match status" value="1"/>
</dbReference>
<dbReference type="InterPro" id="IPR006665">
    <property type="entry name" value="OmpA-like"/>
</dbReference>
<evidence type="ECO:0000259" key="9">
    <source>
        <dbReference type="PROSITE" id="PS51123"/>
    </source>
</evidence>
<evidence type="ECO:0000256" key="2">
    <source>
        <dbReference type="ARBA" id="ARBA00008914"/>
    </source>
</evidence>
<feature type="transmembrane region" description="Helical" evidence="8">
    <location>
        <begin position="29"/>
        <end position="48"/>
    </location>
</feature>
<dbReference type="RefSeq" id="WP_072709019.1">
    <property type="nucleotide sequence ID" value="NZ_FMJB01000064.1"/>
</dbReference>
<keyword evidence="4 8" id="KW-0812">Transmembrane</keyword>
<dbReference type="GO" id="GO:0005886">
    <property type="term" value="C:plasma membrane"/>
    <property type="evidence" value="ECO:0007669"/>
    <property type="project" value="UniProtKB-SubCell"/>
</dbReference>
<keyword evidence="5 8" id="KW-1133">Transmembrane helix</keyword>
<dbReference type="PROSITE" id="PS51123">
    <property type="entry name" value="OMPA_2"/>
    <property type="match status" value="1"/>
</dbReference>
<sequence length="271" mass="29722">MGAMTNAPVIIKRKKVVAGGGHHGGAWKVAYADFVTAMMAFFLLMWLLNATTEQQRKGLADYFTPDIPVARVSGGGQGNFGGESLASEESLALEGRGASSLYPTKEEAARGAALELELRLEEALEMAEDADMRRHYEFRMTDEGPALELEERTDSRLFEEGTATPTSTLRSFLRTVAATAKGTGNAFVVAGHMGAKPLVLEDNPTWRLSLERADKVRELLENSGLPRNRLKRVTGFGDQKLKYPETPMAIGNNRIEIIILRNPLPVPLVRH</sequence>
<protein>
    <recommendedName>
        <fullName evidence="9">OmpA-like domain-containing protein</fullName>
    </recommendedName>
</protein>
<dbReference type="InterPro" id="IPR025713">
    <property type="entry name" value="MotB-like_N_dom"/>
</dbReference>
<dbReference type="AlphaFoldDB" id="A0A1M4N5V0"/>
<evidence type="ECO:0000313" key="10">
    <source>
        <dbReference type="EMBL" id="SCM69438.1"/>
    </source>
</evidence>
<dbReference type="PANTHER" id="PTHR30329">
    <property type="entry name" value="STATOR ELEMENT OF FLAGELLAR MOTOR COMPLEX"/>
    <property type="match status" value="1"/>
</dbReference>
<dbReference type="Gene3D" id="3.30.1330.60">
    <property type="entry name" value="OmpA-like domain"/>
    <property type="match status" value="1"/>
</dbReference>
<dbReference type="Proteomes" id="UP000184085">
    <property type="component" value="Unassembled WGS sequence"/>
</dbReference>